<evidence type="ECO:0000313" key="1">
    <source>
        <dbReference type="EMBL" id="EGV34079.1"/>
    </source>
</evidence>
<sequence length="156" mass="17503">MKGPTPRSARLRRHALTVGTCALAILLVTTGCGSIKKDKMAIALSAATHGYQSALRWGYFENAYAFVDPDQRENTSMPPSLTGLRLTGYDVVQPPGVQKKNDDDEDDDAAIATQIVQIEYLYEDRQVVKSLIDRQIWRWDAEKKTWWLTSGLPAFE</sequence>
<organism evidence="1 2">
    <name type="scientific">Thiorhodococcus drewsii AZ1</name>
    <dbReference type="NCBI Taxonomy" id="765913"/>
    <lineage>
        <taxon>Bacteria</taxon>
        <taxon>Pseudomonadati</taxon>
        <taxon>Pseudomonadota</taxon>
        <taxon>Gammaproteobacteria</taxon>
        <taxon>Chromatiales</taxon>
        <taxon>Chromatiaceae</taxon>
        <taxon>Thiorhodococcus</taxon>
    </lineage>
</organism>
<protein>
    <recommendedName>
        <fullName evidence="3">Lipoprotein</fullName>
    </recommendedName>
</protein>
<evidence type="ECO:0008006" key="3">
    <source>
        <dbReference type="Google" id="ProtNLM"/>
    </source>
</evidence>
<evidence type="ECO:0000313" key="2">
    <source>
        <dbReference type="Proteomes" id="UP000004200"/>
    </source>
</evidence>
<proteinExistence type="predicted"/>
<reference evidence="1 2" key="1">
    <citation type="submission" date="2011-06" db="EMBL/GenBank/DDBJ databases">
        <title>The draft genome of Thiorhodococcus drewsii AZ1.</title>
        <authorList>
            <consortium name="US DOE Joint Genome Institute (JGI-PGF)"/>
            <person name="Lucas S."/>
            <person name="Han J."/>
            <person name="Lapidus A."/>
            <person name="Cheng J.-F."/>
            <person name="Goodwin L."/>
            <person name="Pitluck S."/>
            <person name="Peters L."/>
            <person name="Land M.L."/>
            <person name="Hauser L."/>
            <person name="Vogl K."/>
            <person name="Liu Z."/>
            <person name="Imhoff J."/>
            <person name="Thiel V."/>
            <person name="Frigaard N.-U."/>
            <person name="Bryant D.A."/>
            <person name="Woyke T.J."/>
        </authorList>
    </citation>
    <scope>NUCLEOTIDE SEQUENCE [LARGE SCALE GENOMIC DNA]</scope>
    <source>
        <strain evidence="1 2">AZ1</strain>
    </source>
</reference>
<accession>G2DVR4</accession>
<dbReference type="PROSITE" id="PS51257">
    <property type="entry name" value="PROKAR_LIPOPROTEIN"/>
    <property type="match status" value="1"/>
</dbReference>
<dbReference type="RefSeq" id="WP_007038950.1">
    <property type="nucleotide sequence ID" value="NZ_AFWT01000001.1"/>
</dbReference>
<keyword evidence="2" id="KW-1185">Reference proteome</keyword>
<name>G2DVR4_9GAMM</name>
<dbReference type="Proteomes" id="UP000004200">
    <property type="component" value="Unassembled WGS sequence"/>
</dbReference>
<comment type="caution">
    <text evidence="1">The sequence shown here is derived from an EMBL/GenBank/DDBJ whole genome shotgun (WGS) entry which is preliminary data.</text>
</comment>
<dbReference type="eggNOG" id="ENOG5032RMU">
    <property type="taxonomic scope" value="Bacteria"/>
</dbReference>
<gene>
    <name evidence="1" type="ORF">ThidrDRAFT_0234</name>
</gene>
<dbReference type="AlphaFoldDB" id="G2DVR4"/>
<dbReference type="EMBL" id="AFWT01000001">
    <property type="protein sequence ID" value="EGV34079.1"/>
    <property type="molecule type" value="Genomic_DNA"/>
</dbReference>